<evidence type="ECO:0000313" key="2">
    <source>
        <dbReference type="Proteomes" id="UP000308838"/>
    </source>
</evidence>
<evidence type="ECO:0000313" key="1">
    <source>
        <dbReference type="EMBL" id="TKX29497.1"/>
    </source>
</evidence>
<comment type="caution">
    <text evidence="1">The sequence shown here is derived from an EMBL/GenBank/DDBJ whole genome shotgun (WGS) entry which is preliminary data.</text>
</comment>
<protein>
    <recommendedName>
        <fullName evidence="3">DUF935 domain-containing protein</fullName>
    </recommendedName>
</protein>
<dbReference type="Proteomes" id="UP000308838">
    <property type="component" value="Unassembled WGS sequence"/>
</dbReference>
<dbReference type="RefSeq" id="WP_137621121.1">
    <property type="nucleotide sequence ID" value="NZ_NXLZ01000013.1"/>
</dbReference>
<proteinExistence type="predicted"/>
<dbReference type="OrthoDB" id="5329970at2"/>
<sequence length="460" mass="52950">MRILNKTSRKSVANSVDFDTIISALNSENFSELISIYDYFKRFDPQIASEVMKRRFKMCSFPMYISCKDEKQKEFLQDYLAKSDFRKFVFEMSAAVVYGFAAFLIEWKVKGVNVLPNLKYISPRFFSMDNKERLFFYSEGKKLFIDECDDIFLHLHPSDSGSFIEQALFYNVINIAVLKQLAMSKNISYLDNLSVPPIIVKTTNAKDVKEIEELLVQLSHIRSASVGVFNKEDMIELLNSGLSTSTFTDFLRYCDEAISKLISGQVLAGNAVQNGTQALGNVHEEVRLNVGEMDTLFLSKSIQKLLEQILKLNFANPCDFEFIFDTNKEIDEQYLAGVYNTISGMGYEIPTEFLAKVFKIEGLKKKEQNNDNFALNSLILEKNNKLTKDKIELNANAEEEISDEIYEKIKSFWEECESYEELEERIFKEYPNISFEKLKESLDKKITLASMQALLDTGNE</sequence>
<dbReference type="EMBL" id="NXLZ01000013">
    <property type="protein sequence ID" value="TKX29497.1"/>
    <property type="molecule type" value="Genomic_DNA"/>
</dbReference>
<keyword evidence="2" id="KW-1185">Reference proteome</keyword>
<accession>A0A4U7BN89</accession>
<name>A0A4U7BN89_9BACT</name>
<reference evidence="1 2" key="1">
    <citation type="submission" date="2018-05" db="EMBL/GenBank/DDBJ databases">
        <title>Novel Campyloabacter and Helicobacter Species and Strains.</title>
        <authorList>
            <person name="Mannion A.J."/>
            <person name="Shen Z."/>
            <person name="Fox J.G."/>
        </authorList>
    </citation>
    <scope>NUCLEOTIDE SEQUENCE [LARGE SCALE GENOMIC DNA]</scope>
    <source>
        <strain evidence="2">MIT17-664</strain>
    </source>
</reference>
<dbReference type="AlphaFoldDB" id="A0A4U7BN89"/>
<gene>
    <name evidence="1" type="ORF">CQA69_07295</name>
</gene>
<organism evidence="1 2">
    <name type="scientific">Campylobacter estrildidarum</name>
    <dbReference type="NCBI Taxonomy" id="2510189"/>
    <lineage>
        <taxon>Bacteria</taxon>
        <taxon>Pseudomonadati</taxon>
        <taxon>Campylobacterota</taxon>
        <taxon>Epsilonproteobacteria</taxon>
        <taxon>Campylobacterales</taxon>
        <taxon>Campylobacteraceae</taxon>
        <taxon>Campylobacter</taxon>
    </lineage>
</organism>
<dbReference type="InterPro" id="IPR009279">
    <property type="entry name" value="Portal_Mu"/>
</dbReference>
<dbReference type="Pfam" id="PF06074">
    <property type="entry name" value="Portal_Mu"/>
    <property type="match status" value="1"/>
</dbReference>
<evidence type="ECO:0008006" key="3">
    <source>
        <dbReference type="Google" id="ProtNLM"/>
    </source>
</evidence>